<name>G0N7E5_CAEBE</name>
<evidence type="ECO:0000256" key="1">
    <source>
        <dbReference type="SAM" id="SignalP"/>
    </source>
</evidence>
<dbReference type="Proteomes" id="UP000008068">
    <property type="component" value="Unassembled WGS sequence"/>
</dbReference>
<proteinExistence type="predicted"/>
<dbReference type="InParanoid" id="G0N7E5"/>
<evidence type="ECO:0000313" key="2">
    <source>
        <dbReference type="EMBL" id="EGT54692.1"/>
    </source>
</evidence>
<reference evidence="3" key="1">
    <citation type="submission" date="2011-07" db="EMBL/GenBank/DDBJ databases">
        <authorList>
            <consortium name="Caenorhabditis brenneri Sequencing and Analysis Consortium"/>
            <person name="Wilson R.K."/>
        </authorList>
    </citation>
    <scope>NUCLEOTIDE SEQUENCE [LARGE SCALE GENOMIC DNA]</scope>
    <source>
        <strain evidence="3">PB2801</strain>
    </source>
</reference>
<protein>
    <submittedName>
        <fullName evidence="2">Uncharacterized protein</fullName>
    </submittedName>
</protein>
<dbReference type="AlphaFoldDB" id="G0N7E5"/>
<organism evidence="3">
    <name type="scientific">Caenorhabditis brenneri</name>
    <name type="common">Nematode worm</name>
    <dbReference type="NCBI Taxonomy" id="135651"/>
    <lineage>
        <taxon>Eukaryota</taxon>
        <taxon>Metazoa</taxon>
        <taxon>Ecdysozoa</taxon>
        <taxon>Nematoda</taxon>
        <taxon>Chromadorea</taxon>
        <taxon>Rhabditida</taxon>
        <taxon>Rhabditina</taxon>
        <taxon>Rhabditomorpha</taxon>
        <taxon>Rhabditoidea</taxon>
        <taxon>Rhabditidae</taxon>
        <taxon>Peloderinae</taxon>
        <taxon>Caenorhabditis</taxon>
    </lineage>
</organism>
<gene>
    <name evidence="2" type="ORF">CAEBREN_19216</name>
</gene>
<dbReference type="HOGENOM" id="CLU_1148052_0_0_1"/>
<evidence type="ECO:0000313" key="3">
    <source>
        <dbReference type="Proteomes" id="UP000008068"/>
    </source>
</evidence>
<accession>G0N7E5</accession>
<dbReference type="EMBL" id="GL379847">
    <property type="protein sequence ID" value="EGT54692.1"/>
    <property type="molecule type" value="Genomic_DNA"/>
</dbReference>
<feature type="chain" id="PRO_5003405337" evidence="1">
    <location>
        <begin position="20"/>
        <end position="242"/>
    </location>
</feature>
<keyword evidence="1" id="KW-0732">Signal</keyword>
<feature type="signal peptide" evidence="1">
    <location>
        <begin position="1"/>
        <end position="19"/>
    </location>
</feature>
<sequence length="242" mass="27201">MKVLLLIIFIVSLAHFVSANGEKRALSPEERQKILDAFNKDRQEIGKKAGITMKQLTYNVTGEAQFPIFTLRWFVVDSTLYLKGNDVYNRYHEGKNKNNSNWKSQESIYFFNPNAETIACSKIFKARQKLDITDAYVYKEDQSLDGKTAEAYGVCRFEKPEKDYPEFKSKLAGIQLPPKSKYADILGVTETISEEVMLAETSEEQGSGATGAAGAAEATGEQKSAAGSFFNIFIFLFLVFYI</sequence>
<keyword evidence="3" id="KW-1185">Reference proteome</keyword>